<evidence type="ECO:0000256" key="1">
    <source>
        <dbReference type="SAM" id="MobiDB-lite"/>
    </source>
</evidence>
<dbReference type="EMBL" id="PVHK01000052">
    <property type="protein sequence ID" value="PRH42933.1"/>
    <property type="molecule type" value="Genomic_DNA"/>
</dbReference>
<name>A0AA44Y2A4_BURVI</name>
<dbReference type="Proteomes" id="UP000237632">
    <property type="component" value="Unassembled WGS sequence"/>
</dbReference>
<evidence type="ECO:0000313" key="4">
    <source>
        <dbReference type="Proteomes" id="UP000237632"/>
    </source>
</evidence>
<feature type="region of interest" description="Disordered" evidence="1">
    <location>
        <begin position="20"/>
        <end position="41"/>
    </location>
</feature>
<comment type="caution">
    <text evidence="3">The sequence shown here is derived from an EMBL/GenBank/DDBJ whole genome shotgun (WGS) entry which is preliminary data.</text>
</comment>
<sequence>MGGTRARTARYALRGGIRRSCQPSARNRPNPHPHTDHRADPLRLSERLRHAVLSQAARRHDRAPILDFGIRMSTSRSIFKSATSAPEAARDALAAVFAEELLVPSKTVHLLAPWISNIVIFDNSVGSFSGLNPEWSRREIRLIDVLVTIASNDTRLVIRVRPDNHNKPFEKRLVSALTDSGLQDKCDWRESGTLHTKSLLTDHVLIAGSMNFTERGISLNEEVVTLDFDPQHIAQAKMEFHDHGI</sequence>
<gene>
    <name evidence="3" type="ORF">C6T65_08780</name>
</gene>
<protein>
    <recommendedName>
        <fullName evidence="2">Phospholipase D-like domain-containing protein</fullName>
    </recommendedName>
</protein>
<proteinExistence type="predicted"/>
<dbReference type="NCBIfam" id="NF041068">
    <property type="entry name" value="DpdK"/>
    <property type="match status" value="1"/>
</dbReference>
<evidence type="ECO:0000313" key="3">
    <source>
        <dbReference type="EMBL" id="PRH42933.1"/>
    </source>
</evidence>
<dbReference type="Pfam" id="PF13091">
    <property type="entry name" value="PLDc_2"/>
    <property type="match status" value="1"/>
</dbReference>
<organism evidence="3 4">
    <name type="scientific">Burkholderia vietnamiensis</name>
    <dbReference type="NCBI Taxonomy" id="60552"/>
    <lineage>
        <taxon>Bacteria</taxon>
        <taxon>Pseudomonadati</taxon>
        <taxon>Pseudomonadota</taxon>
        <taxon>Betaproteobacteria</taxon>
        <taxon>Burkholderiales</taxon>
        <taxon>Burkholderiaceae</taxon>
        <taxon>Burkholderia</taxon>
        <taxon>Burkholderia cepacia complex</taxon>
    </lineage>
</organism>
<feature type="domain" description="Phospholipase D-like" evidence="2">
    <location>
        <begin position="142"/>
        <end position="241"/>
    </location>
</feature>
<dbReference type="SUPFAM" id="SSF56024">
    <property type="entry name" value="Phospholipase D/nuclease"/>
    <property type="match status" value="1"/>
</dbReference>
<reference evidence="3 4" key="1">
    <citation type="submission" date="2018-03" db="EMBL/GenBank/DDBJ databases">
        <authorList>
            <person name="Nguyen K."/>
            <person name="Fouts D."/>
            <person name="Sutton G."/>
        </authorList>
    </citation>
    <scope>NUCLEOTIDE SEQUENCE [LARGE SCALE GENOMIC DNA]</scope>
    <source>
        <strain evidence="3 4">AU3578</strain>
    </source>
</reference>
<dbReference type="InterPro" id="IPR025202">
    <property type="entry name" value="PLD-like_dom"/>
</dbReference>
<dbReference type="AlphaFoldDB" id="A0AA44Y2A4"/>
<dbReference type="Gene3D" id="3.30.870.10">
    <property type="entry name" value="Endonuclease Chain A"/>
    <property type="match status" value="1"/>
</dbReference>
<evidence type="ECO:0000259" key="2">
    <source>
        <dbReference type="Pfam" id="PF13091"/>
    </source>
</evidence>
<accession>A0AA44Y2A4</accession>